<comment type="caution">
    <text evidence="2">The sequence shown here is derived from an EMBL/GenBank/DDBJ whole genome shotgun (WGS) entry which is preliminary data.</text>
</comment>
<dbReference type="Pfam" id="PF13302">
    <property type="entry name" value="Acetyltransf_3"/>
    <property type="match status" value="1"/>
</dbReference>
<dbReference type="GO" id="GO:0016747">
    <property type="term" value="F:acyltransferase activity, transferring groups other than amino-acyl groups"/>
    <property type="evidence" value="ECO:0007669"/>
    <property type="project" value="InterPro"/>
</dbReference>
<accession>A0A927ZTA0</accession>
<proteinExistence type="predicted"/>
<organism evidence="2 3">
    <name type="scientific">Clostridium sulfidigenes</name>
    <dbReference type="NCBI Taxonomy" id="318464"/>
    <lineage>
        <taxon>Bacteria</taxon>
        <taxon>Bacillati</taxon>
        <taxon>Bacillota</taxon>
        <taxon>Clostridia</taxon>
        <taxon>Eubacteriales</taxon>
        <taxon>Clostridiaceae</taxon>
        <taxon>Clostridium</taxon>
    </lineage>
</organism>
<sequence length="189" mass="21906">MMRITIKKEDFKMINISIETENLIIRPFLPSDVKDAVYYSQQPNVSYWLSDMVLHNESEALSWISWLNEKFNINEPFIILAIEYKVDHRCIGVVGVHAKAEIDNEVEILYGISDSYQGKGYATEAAKVLIKWVFENTELKSLTAIVKPENTSSKTVINKLGFNYVDDRVVLYDGEMCKFNYYKLFNNHS</sequence>
<dbReference type="PROSITE" id="PS51186">
    <property type="entry name" value="GNAT"/>
    <property type="match status" value="1"/>
</dbReference>
<feature type="domain" description="N-acetyltransferase" evidence="1">
    <location>
        <begin position="23"/>
        <end position="181"/>
    </location>
</feature>
<dbReference type="Gene3D" id="3.40.630.30">
    <property type="match status" value="1"/>
</dbReference>
<name>A0A927ZTA0_9CLOT</name>
<dbReference type="AlphaFoldDB" id="A0A927ZTA0"/>
<evidence type="ECO:0000259" key="1">
    <source>
        <dbReference type="PROSITE" id="PS51186"/>
    </source>
</evidence>
<dbReference type="CDD" id="cd04301">
    <property type="entry name" value="NAT_SF"/>
    <property type="match status" value="1"/>
</dbReference>
<dbReference type="SUPFAM" id="SSF55729">
    <property type="entry name" value="Acyl-CoA N-acyltransferases (Nat)"/>
    <property type="match status" value="1"/>
</dbReference>
<gene>
    <name evidence="2" type="ORF">E7215_06080</name>
</gene>
<dbReference type="InterPro" id="IPR000182">
    <property type="entry name" value="GNAT_dom"/>
</dbReference>
<dbReference type="InterPro" id="IPR016181">
    <property type="entry name" value="Acyl_CoA_acyltransferase"/>
</dbReference>
<dbReference type="Proteomes" id="UP000768462">
    <property type="component" value="Unassembled WGS sequence"/>
</dbReference>
<dbReference type="EMBL" id="SVCM01000071">
    <property type="protein sequence ID" value="MBE6059728.1"/>
    <property type="molecule type" value="Genomic_DNA"/>
</dbReference>
<evidence type="ECO:0000313" key="3">
    <source>
        <dbReference type="Proteomes" id="UP000768462"/>
    </source>
</evidence>
<evidence type="ECO:0000313" key="2">
    <source>
        <dbReference type="EMBL" id="MBE6059728.1"/>
    </source>
</evidence>
<dbReference type="PANTHER" id="PTHR43792:SF1">
    <property type="entry name" value="N-ACETYLTRANSFERASE DOMAIN-CONTAINING PROTEIN"/>
    <property type="match status" value="1"/>
</dbReference>
<dbReference type="PANTHER" id="PTHR43792">
    <property type="entry name" value="GNAT FAMILY, PUTATIVE (AFU_ORTHOLOGUE AFUA_3G00765)-RELATED-RELATED"/>
    <property type="match status" value="1"/>
</dbReference>
<dbReference type="InterPro" id="IPR051531">
    <property type="entry name" value="N-acetyltransferase"/>
</dbReference>
<protein>
    <submittedName>
        <fullName evidence="2">GNAT family N-acetyltransferase</fullName>
    </submittedName>
</protein>
<reference evidence="2" key="1">
    <citation type="submission" date="2019-04" db="EMBL/GenBank/DDBJ databases">
        <title>Evolution of Biomass-Degrading Anaerobic Consortia Revealed by Metagenomics.</title>
        <authorList>
            <person name="Peng X."/>
        </authorList>
    </citation>
    <scope>NUCLEOTIDE SEQUENCE</scope>
    <source>
        <strain evidence="2">SIG254</strain>
    </source>
</reference>